<comment type="similarity">
    <text evidence="1">Belongs to the short-chain dehydrogenases/reductases (SDR) family.</text>
</comment>
<evidence type="ECO:0000313" key="4">
    <source>
        <dbReference type="EMBL" id="EJU05878.1"/>
    </source>
</evidence>
<dbReference type="InterPro" id="IPR051468">
    <property type="entry name" value="Fungal_SecMetab_SDRs"/>
</dbReference>
<dbReference type="InterPro" id="IPR036291">
    <property type="entry name" value="NAD(P)-bd_dom_sf"/>
</dbReference>
<dbReference type="SUPFAM" id="SSF51735">
    <property type="entry name" value="NAD(P)-binding Rossmann-fold domains"/>
    <property type="match status" value="1"/>
</dbReference>
<gene>
    <name evidence="4" type="ORF">DACRYDRAFT_113898</name>
</gene>
<dbReference type="RefSeq" id="XP_040632772.1">
    <property type="nucleotide sequence ID" value="XM_040769721.1"/>
</dbReference>
<name>M5GGQ1_DACPD</name>
<dbReference type="GO" id="GO:0005737">
    <property type="term" value="C:cytoplasm"/>
    <property type="evidence" value="ECO:0007669"/>
    <property type="project" value="TreeGrafter"/>
</dbReference>
<dbReference type="PANTHER" id="PTHR43544:SF7">
    <property type="entry name" value="NADB-LER2"/>
    <property type="match status" value="1"/>
</dbReference>
<reference evidence="4 5" key="1">
    <citation type="journal article" date="2012" name="Science">
        <title>The Paleozoic origin of enzymatic lignin decomposition reconstructed from 31 fungal genomes.</title>
        <authorList>
            <person name="Floudas D."/>
            <person name="Binder M."/>
            <person name="Riley R."/>
            <person name="Barry K."/>
            <person name="Blanchette R.A."/>
            <person name="Henrissat B."/>
            <person name="Martinez A.T."/>
            <person name="Otillar R."/>
            <person name="Spatafora J.W."/>
            <person name="Yadav J.S."/>
            <person name="Aerts A."/>
            <person name="Benoit I."/>
            <person name="Boyd A."/>
            <person name="Carlson A."/>
            <person name="Copeland A."/>
            <person name="Coutinho P.M."/>
            <person name="de Vries R.P."/>
            <person name="Ferreira P."/>
            <person name="Findley K."/>
            <person name="Foster B."/>
            <person name="Gaskell J."/>
            <person name="Glotzer D."/>
            <person name="Gorecki P."/>
            <person name="Heitman J."/>
            <person name="Hesse C."/>
            <person name="Hori C."/>
            <person name="Igarashi K."/>
            <person name="Jurgens J.A."/>
            <person name="Kallen N."/>
            <person name="Kersten P."/>
            <person name="Kohler A."/>
            <person name="Kuees U."/>
            <person name="Kumar T.K.A."/>
            <person name="Kuo A."/>
            <person name="LaButti K."/>
            <person name="Larrondo L.F."/>
            <person name="Lindquist E."/>
            <person name="Ling A."/>
            <person name="Lombard V."/>
            <person name="Lucas S."/>
            <person name="Lundell T."/>
            <person name="Martin R."/>
            <person name="McLaughlin D.J."/>
            <person name="Morgenstern I."/>
            <person name="Morin E."/>
            <person name="Murat C."/>
            <person name="Nagy L.G."/>
            <person name="Nolan M."/>
            <person name="Ohm R.A."/>
            <person name="Patyshakuliyeva A."/>
            <person name="Rokas A."/>
            <person name="Ruiz-Duenas F.J."/>
            <person name="Sabat G."/>
            <person name="Salamov A."/>
            <person name="Samejima M."/>
            <person name="Schmutz J."/>
            <person name="Slot J.C."/>
            <person name="St John F."/>
            <person name="Stenlid J."/>
            <person name="Sun H."/>
            <person name="Sun S."/>
            <person name="Syed K."/>
            <person name="Tsang A."/>
            <person name="Wiebenga A."/>
            <person name="Young D."/>
            <person name="Pisabarro A."/>
            <person name="Eastwood D.C."/>
            <person name="Martin F."/>
            <person name="Cullen D."/>
            <person name="Grigoriev I.V."/>
            <person name="Hibbett D.S."/>
        </authorList>
    </citation>
    <scope>NUCLEOTIDE SEQUENCE [LARGE SCALE GENOMIC DNA]</scope>
    <source>
        <strain evidence="4 5">DJM-731 SS1</strain>
    </source>
</reference>
<keyword evidence="2" id="KW-0521">NADP</keyword>
<evidence type="ECO:0000313" key="5">
    <source>
        <dbReference type="Proteomes" id="UP000030653"/>
    </source>
</evidence>
<evidence type="ECO:0000256" key="2">
    <source>
        <dbReference type="ARBA" id="ARBA00022857"/>
    </source>
</evidence>
<dbReference type="Pfam" id="PF00106">
    <property type="entry name" value="adh_short"/>
    <property type="match status" value="1"/>
</dbReference>
<dbReference type="OMA" id="IEAENEW"/>
<dbReference type="AlphaFoldDB" id="M5GGQ1"/>
<dbReference type="Gene3D" id="3.40.50.720">
    <property type="entry name" value="NAD(P)-binding Rossmann-like Domain"/>
    <property type="match status" value="1"/>
</dbReference>
<dbReference type="Proteomes" id="UP000030653">
    <property type="component" value="Unassembled WGS sequence"/>
</dbReference>
<dbReference type="GO" id="GO:0016491">
    <property type="term" value="F:oxidoreductase activity"/>
    <property type="evidence" value="ECO:0007669"/>
    <property type="project" value="UniProtKB-KW"/>
</dbReference>
<sequence length="258" mass="27506">MSSTTPTVWLVSGANRGIGLGLVTELAARPDTIVFAGARSPSSVDALQALVTEHPGKVHISELISGDVDGNRAAVKEVERIAGRLDVVIANAGICDFMGPAMETSPEVMKEHFEVNVVGTLVLFQCTYALISRSSPQPKFIPVSSGAGSLKDGTRFFLPVMAYGASKAAENYLARRLWFEYPNLICFPISPEAVKTDLPTKALIANPRVADDPRLAALPLQSVETVASDILRRVDEAVRGGEEGPGFVKSDDGSVRAW</sequence>
<protein>
    <submittedName>
        <fullName evidence="4">NADP-binding protein</fullName>
    </submittedName>
</protein>
<keyword evidence="5" id="KW-1185">Reference proteome</keyword>
<dbReference type="PRINTS" id="PR00081">
    <property type="entry name" value="GDHRDH"/>
</dbReference>
<organism evidence="4 5">
    <name type="scientific">Dacryopinax primogenitus (strain DJM 731)</name>
    <name type="common">Brown rot fungus</name>
    <dbReference type="NCBI Taxonomy" id="1858805"/>
    <lineage>
        <taxon>Eukaryota</taxon>
        <taxon>Fungi</taxon>
        <taxon>Dikarya</taxon>
        <taxon>Basidiomycota</taxon>
        <taxon>Agaricomycotina</taxon>
        <taxon>Dacrymycetes</taxon>
        <taxon>Dacrymycetales</taxon>
        <taxon>Dacrymycetaceae</taxon>
        <taxon>Dacryopinax</taxon>
    </lineage>
</organism>
<keyword evidence="3" id="KW-0560">Oxidoreductase</keyword>
<dbReference type="OrthoDB" id="9876299at2759"/>
<evidence type="ECO:0000256" key="3">
    <source>
        <dbReference type="ARBA" id="ARBA00023002"/>
    </source>
</evidence>
<evidence type="ECO:0000256" key="1">
    <source>
        <dbReference type="ARBA" id="ARBA00006484"/>
    </source>
</evidence>
<accession>M5GGQ1</accession>
<dbReference type="EMBL" id="JH795856">
    <property type="protein sequence ID" value="EJU05878.1"/>
    <property type="molecule type" value="Genomic_DNA"/>
</dbReference>
<dbReference type="InterPro" id="IPR002347">
    <property type="entry name" value="SDR_fam"/>
</dbReference>
<dbReference type="HOGENOM" id="CLU_010194_9_1_1"/>
<proteinExistence type="inferred from homology"/>
<dbReference type="GeneID" id="63684783"/>
<dbReference type="PANTHER" id="PTHR43544">
    <property type="entry name" value="SHORT-CHAIN DEHYDROGENASE/REDUCTASE"/>
    <property type="match status" value="1"/>
</dbReference>